<keyword evidence="2" id="KW-1185">Reference proteome</keyword>
<proteinExistence type="predicted"/>
<dbReference type="AlphaFoldDB" id="A0A9Q0REH5"/>
<sequence>MISIQKMLNALGFISEEKLDLSNYQQVFQIIYLIETEKIQQIPEIELIQFKNNLENKLENKKILENYLKKLNCPNFTIELIFKENKINNQILLYWILSYSISQEYKSKINNETNSNSQEMQIEFNQNQLKNQNNINDSQFYQKINQLFFIPKIQHFTDKISNLQAIRNLIQSTFLFFEEQKAIQSQNNKNIQNINLLPETEIKRRRTKNTSQNNKIQKDKKSYEKIKIESISLGFEIQNKKISQALKIARLLFLQDLRNLQTLSNHLISSCQELTTNVVLNHKIGKVGF</sequence>
<organism evidence="1 2">
    <name type="scientific">Anaeramoeba ignava</name>
    <name type="common">Anaerobic marine amoeba</name>
    <dbReference type="NCBI Taxonomy" id="1746090"/>
    <lineage>
        <taxon>Eukaryota</taxon>
        <taxon>Metamonada</taxon>
        <taxon>Anaeramoebidae</taxon>
        <taxon>Anaeramoeba</taxon>
    </lineage>
</organism>
<name>A0A9Q0REH5_ANAIG</name>
<comment type="caution">
    <text evidence="1">The sequence shown here is derived from an EMBL/GenBank/DDBJ whole genome shotgun (WGS) entry which is preliminary data.</text>
</comment>
<dbReference type="InterPro" id="IPR019265">
    <property type="entry name" value="RTRAF"/>
</dbReference>
<dbReference type="Proteomes" id="UP001149090">
    <property type="component" value="Unassembled WGS sequence"/>
</dbReference>
<dbReference type="Pfam" id="PF10036">
    <property type="entry name" value="RLL"/>
    <property type="match status" value="1"/>
</dbReference>
<dbReference type="PANTHER" id="PTHR15924">
    <property type="entry name" value="CLE"/>
    <property type="match status" value="1"/>
</dbReference>
<evidence type="ECO:0000313" key="2">
    <source>
        <dbReference type="Proteomes" id="UP001149090"/>
    </source>
</evidence>
<gene>
    <name evidence="1" type="ORF">M0811_05446</name>
</gene>
<dbReference type="EMBL" id="JAPDFW010000056">
    <property type="protein sequence ID" value="KAJ5077756.1"/>
    <property type="molecule type" value="Genomic_DNA"/>
</dbReference>
<reference evidence="1" key="1">
    <citation type="submission" date="2022-10" db="EMBL/GenBank/DDBJ databases">
        <title>Novel sulphate-reducing endosymbionts in the free-living metamonad Anaeramoeba.</title>
        <authorList>
            <person name="Jerlstrom-Hultqvist J."/>
            <person name="Cepicka I."/>
            <person name="Gallot-Lavallee L."/>
            <person name="Salas-Leiva D."/>
            <person name="Curtis B.A."/>
            <person name="Zahonova K."/>
            <person name="Pipaliya S."/>
            <person name="Dacks J."/>
            <person name="Roger A.J."/>
        </authorList>
    </citation>
    <scope>NUCLEOTIDE SEQUENCE</scope>
    <source>
        <strain evidence="1">BMAN</strain>
    </source>
</reference>
<dbReference type="OrthoDB" id="514167at2759"/>
<accession>A0A9Q0REH5</accession>
<protein>
    <submittedName>
        <fullName evidence="1">RNA transcription translation and transport factor protein</fullName>
    </submittedName>
</protein>
<evidence type="ECO:0000313" key="1">
    <source>
        <dbReference type="EMBL" id="KAJ5077756.1"/>
    </source>
</evidence>